<dbReference type="SUPFAM" id="SSF55031">
    <property type="entry name" value="Bacterial exopeptidase dimerisation domain"/>
    <property type="match status" value="1"/>
</dbReference>
<evidence type="ECO:0000313" key="5">
    <source>
        <dbReference type="Proteomes" id="UP000186857"/>
    </source>
</evidence>
<dbReference type="InterPro" id="IPR011650">
    <property type="entry name" value="Peptidase_M20_dimer"/>
</dbReference>
<dbReference type="Proteomes" id="UP000186857">
    <property type="component" value="Unassembled WGS sequence"/>
</dbReference>
<evidence type="ECO:0000256" key="1">
    <source>
        <dbReference type="PIRNR" id="PIRNR037226"/>
    </source>
</evidence>
<dbReference type="Pfam" id="PF07687">
    <property type="entry name" value="M20_dimer"/>
    <property type="match status" value="1"/>
</dbReference>
<dbReference type="EMBL" id="MSKJ01000027">
    <property type="protein sequence ID" value="OLO43381.1"/>
    <property type="molecule type" value="Genomic_DNA"/>
</dbReference>
<dbReference type="Gene3D" id="3.30.70.360">
    <property type="match status" value="1"/>
</dbReference>
<dbReference type="GO" id="GO:0046657">
    <property type="term" value="P:folic acid catabolic process"/>
    <property type="evidence" value="ECO:0007669"/>
    <property type="project" value="TreeGrafter"/>
</dbReference>
<dbReference type="PIRSF" id="PIRSF037226">
    <property type="entry name" value="Amidohydrolase_ACY1L2_prd"/>
    <property type="match status" value="1"/>
</dbReference>
<feature type="compositionally biased region" description="Low complexity" evidence="2">
    <location>
        <begin position="33"/>
        <end position="46"/>
    </location>
</feature>
<dbReference type="OrthoDB" id="9781032at2"/>
<dbReference type="InterPro" id="IPR052030">
    <property type="entry name" value="Peptidase_M20/M20A_hydrolases"/>
</dbReference>
<feature type="region of interest" description="Disordered" evidence="2">
    <location>
        <begin position="1"/>
        <end position="46"/>
    </location>
</feature>
<organism evidence="4 5">
    <name type="scientific">Actinomyces oris</name>
    <dbReference type="NCBI Taxonomy" id="544580"/>
    <lineage>
        <taxon>Bacteria</taxon>
        <taxon>Bacillati</taxon>
        <taxon>Actinomycetota</taxon>
        <taxon>Actinomycetes</taxon>
        <taxon>Actinomycetales</taxon>
        <taxon>Actinomycetaceae</taxon>
        <taxon>Actinomyces</taxon>
    </lineage>
</organism>
<dbReference type="PANTHER" id="PTHR30575">
    <property type="entry name" value="PEPTIDASE M20"/>
    <property type="match status" value="1"/>
</dbReference>
<dbReference type="SUPFAM" id="SSF53187">
    <property type="entry name" value="Zn-dependent exopeptidases"/>
    <property type="match status" value="1"/>
</dbReference>
<comment type="similarity">
    <text evidence="1">Belongs to the peptidase M20A family.</text>
</comment>
<dbReference type="GO" id="GO:0071713">
    <property type="term" value="F:para-aminobenzoyl-glutamate hydrolase activity"/>
    <property type="evidence" value="ECO:0007669"/>
    <property type="project" value="TreeGrafter"/>
</dbReference>
<proteinExistence type="inferred from homology"/>
<dbReference type="PANTHER" id="PTHR30575:SF3">
    <property type="entry name" value="PEPTIDASE M20 DIMERISATION DOMAIN-CONTAINING PROTEIN"/>
    <property type="match status" value="1"/>
</dbReference>
<evidence type="ECO:0000259" key="3">
    <source>
        <dbReference type="Pfam" id="PF07687"/>
    </source>
</evidence>
<feature type="compositionally biased region" description="Basic and acidic residues" evidence="2">
    <location>
        <begin position="21"/>
        <end position="30"/>
    </location>
</feature>
<name>A0A1Q8V5I4_9ACTO</name>
<dbReference type="InterPro" id="IPR036264">
    <property type="entry name" value="Bact_exopeptidase_dim_dom"/>
</dbReference>
<dbReference type="GO" id="GO:0005737">
    <property type="term" value="C:cytoplasm"/>
    <property type="evidence" value="ECO:0007669"/>
    <property type="project" value="TreeGrafter"/>
</dbReference>
<dbReference type="RefSeq" id="WP_075377427.1">
    <property type="nucleotide sequence ID" value="NZ_MSKJ01000027.1"/>
</dbReference>
<dbReference type="GO" id="GO:0016805">
    <property type="term" value="F:dipeptidase activity"/>
    <property type="evidence" value="ECO:0007669"/>
    <property type="project" value="InterPro"/>
</dbReference>
<dbReference type="InterPro" id="IPR017144">
    <property type="entry name" value="Xaa-Arg_dipeptidase"/>
</dbReference>
<sequence length="430" mass="45451">MRDLNDLTRPTVPSGAIQERMTAETEERRGVVGPAPALPDDAGAPAGLRTALGEAVAELAPQIVALSHDIHDHPETGYEEHHAVAAVADLLRRHGIEPEVGVYGMDTALRAEIPGAGSTDAAAGGCGESAGTIAILAEYDALPGRVVLQTTPAEENSTAKEILAVRGMLDGVDAAIQTHSYAHDVTHQTWLGVRRLRVIFHGVPAHAASQPFMGRNALDAATLALTGIGLLRQQMLPMDRLHAIVTDGGQVPNIIPERTELSIMVRSKYLETLKEIAERVEEVLHGAALMTGTGVEILTSEYCNEVPVRDNGPLLTSWVRSQRERGRDPLAAGVLPETIAAGTDFGNVSQRVPGIHPLIKVTDRPDVALHTPAMTEAAGAPTGDAAALDGAYGLAAVALDWLHDAELRRAVRADFEATGGAIDVAGFWEE</sequence>
<gene>
    <name evidence="4" type="ORF">BKH29_10875</name>
</gene>
<dbReference type="AlphaFoldDB" id="A0A1Q8V5I4"/>
<dbReference type="FunFam" id="3.30.70.360:FF:000004">
    <property type="entry name" value="Peptidase M20 domain-containing protein 2"/>
    <property type="match status" value="1"/>
</dbReference>
<evidence type="ECO:0000256" key="2">
    <source>
        <dbReference type="SAM" id="MobiDB-lite"/>
    </source>
</evidence>
<protein>
    <recommendedName>
        <fullName evidence="1">Peptidase M20 domain-containing protein 2</fullName>
    </recommendedName>
</protein>
<accession>A0A1Q8V5I4</accession>
<dbReference type="Gene3D" id="3.40.630.10">
    <property type="entry name" value="Zn peptidases"/>
    <property type="match status" value="2"/>
</dbReference>
<evidence type="ECO:0000313" key="4">
    <source>
        <dbReference type="EMBL" id="OLO43381.1"/>
    </source>
</evidence>
<reference evidence="4 5" key="1">
    <citation type="submission" date="2016-12" db="EMBL/GenBank/DDBJ databases">
        <title>Genomic Comparison of strains in the 'Actinomyces naeslundii' Group.</title>
        <authorList>
            <person name="Mughal S.R."/>
            <person name="Do T."/>
            <person name="Gilbert S.C."/>
            <person name="Witherden E.A."/>
            <person name="Didelot X."/>
            <person name="Beighton D."/>
        </authorList>
    </citation>
    <scope>NUCLEOTIDE SEQUENCE [LARGE SCALE GENOMIC DNA]</scope>
    <source>
        <strain evidence="4 5">CCUG 33920</strain>
    </source>
</reference>
<feature type="domain" description="Peptidase M20 dimerisation" evidence="3">
    <location>
        <begin position="192"/>
        <end position="284"/>
    </location>
</feature>
<comment type="caution">
    <text evidence="4">The sequence shown here is derived from an EMBL/GenBank/DDBJ whole genome shotgun (WGS) entry which is preliminary data.</text>
</comment>